<dbReference type="eggNOG" id="ENOG50300UK">
    <property type="taxonomic scope" value="Bacteria"/>
</dbReference>
<feature type="compositionally biased region" description="Polar residues" evidence="1">
    <location>
        <begin position="92"/>
        <end position="102"/>
    </location>
</feature>
<protein>
    <submittedName>
        <fullName evidence="2">Uncharacterized protein</fullName>
    </submittedName>
</protein>
<comment type="caution">
    <text evidence="2">The sequence shown here is derived from an EMBL/GenBank/DDBJ whole genome shotgun (WGS) entry which is preliminary data.</text>
</comment>
<dbReference type="RefSeq" id="WP_038131405.1">
    <property type="nucleotide sequence ID" value="NZ_AUNB01000034.1"/>
</dbReference>
<dbReference type="Proteomes" id="UP000027471">
    <property type="component" value="Unassembled WGS sequence"/>
</dbReference>
<dbReference type="STRING" id="1353528.DT23_16435"/>
<gene>
    <name evidence="2" type="ORF">DT23_16435</name>
</gene>
<dbReference type="EMBL" id="AUNB01000034">
    <property type="protein sequence ID" value="KEO58490.1"/>
    <property type="molecule type" value="Genomic_DNA"/>
</dbReference>
<evidence type="ECO:0000313" key="3">
    <source>
        <dbReference type="Proteomes" id="UP000027471"/>
    </source>
</evidence>
<dbReference type="AlphaFoldDB" id="A0A074JRF0"/>
<dbReference type="OrthoDB" id="7869691at2"/>
<feature type="region of interest" description="Disordered" evidence="1">
    <location>
        <begin position="77"/>
        <end position="117"/>
    </location>
</feature>
<accession>A0A074JRF0</accession>
<evidence type="ECO:0000313" key="2">
    <source>
        <dbReference type="EMBL" id="KEO58490.1"/>
    </source>
</evidence>
<keyword evidence="3" id="KW-1185">Reference proteome</keyword>
<feature type="compositionally biased region" description="Basic and acidic residues" evidence="1">
    <location>
        <begin position="103"/>
        <end position="117"/>
    </location>
</feature>
<sequence length="117" mass="13147">MTVQIPQSQQDRIFQKYLSLQNKVAQVAEKEHKAQLRRRRYVIDAFGKWLDKTPRDQVEAFLETLSGASGAADSKRIADYLAQLPPEPEAPTSPSLAAPQTSPREKPKERAADSEDI</sequence>
<reference evidence="2 3" key="1">
    <citation type="journal article" date="2015" name="Antonie Van Leeuwenhoek">
        <title>Thioclava indica sp. nov., isolated from surface seawater of the Indian Ocean.</title>
        <authorList>
            <person name="Liu Y."/>
            <person name="Lai Q."/>
            <person name="Du J."/>
            <person name="Xu H."/>
            <person name="Jiang L."/>
            <person name="Shao Z."/>
        </authorList>
    </citation>
    <scope>NUCLEOTIDE SEQUENCE [LARGE SCALE GENOMIC DNA]</scope>
    <source>
        <strain evidence="2 3">DT23-4</strain>
    </source>
</reference>
<proteinExistence type="predicted"/>
<name>A0A074JRF0_9RHOB</name>
<evidence type="ECO:0000256" key="1">
    <source>
        <dbReference type="SAM" id="MobiDB-lite"/>
    </source>
</evidence>
<organism evidence="2 3">
    <name type="scientific">Thioclava indica</name>
    <dbReference type="NCBI Taxonomy" id="1353528"/>
    <lineage>
        <taxon>Bacteria</taxon>
        <taxon>Pseudomonadati</taxon>
        <taxon>Pseudomonadota</taxon>
        <taxon>Alphaproteobacteria</taxon>
        <taxon>Rhodobacterales</taxon>
        <taxon>Paracoccaceae</taxon>
        <taxon>Thioclava</taxon>
    </lineage>
</organism>